<dbReference type="AlphaFoldDB" id="A0A7R9GG16"/>
<evidence type="ECO:0000256" key="3">
    <source>
        <dbReference type="ARBA" id="ARBA00023306"/>
    </source>
</evidence>
<keyword evidence="1" id="KW-0132">Cell division</keyword>
<evidence type="ECO:0000313" key="9">
    <source>
        <dbReference type="Proteomes" id="UP000678499"/>
    </source>
</evidence>
<dbReference type="InterPro" id="IPR036915">
    <property type="entry name" value="Cyclin-like_sf"/>
</dbReference>
<evidence type="ECO:0000259" key="7">
    <source>
        <dbReference type="SMART" id="SM01332"/>
    </source>
</evidence>
<dbReference type="EMBL" id="CAJPEX010001777">
    <property type="protein sequence ID" value="CAG0919913.1"/>
    <property type="molecule type" value="Genomic_DNA"/>
</dbReference>
<dbReference type="GO" id="GO:0051301">
    <property type="term" value="P:cell division"/>
    <property type="evidence" value="ECO:0007669"/>
    <property type="project" value="UniProtKB-KW"/>
</dbReference>
<dbReference type="Pfam" id="PF02984">
    <property type="entry name" value="Cyclin_C"/>
    <property type="match status" value="1"/>
</dbReference>
<dbReference type="InterPro" id="IPR048258">
    <property type="entry name" value="Cyclins_cyclin-box"/>
</dbReference>
<dbReference type="PANTHER" id="PTHR10177">
    <property type="entry name" value="CYCLINS"/>
    <property type="match status" value="1"/>
</dbReference>
<dbReference type="GO" id="GO:0000278">
    <property type="term" value="P:mitotic cell cycle"/>
    <property type="evidence" value="ECO:0007669"/>
    <property type="project" value="UniProtKB-ARBA"/>
</dbReference>
<feature type="compositionally biased region" description="Polar residues" evidence="5">
    <location>
        <begin position="25"/>
        <end position="43"/>
    </location>
</feature>
<evidence type="ECO:0000259" key="6">
    <source>
        <dbReference type="SMART" id="SM00385"/>
    </source>
</evidence>
<evidence type="ECO:0000256" key="1">
    <source>
        <dbReference type="ARBA" id="ARBA00022618"/>
    </source>
</evidence>
<dbReference type="Gene3D" id="1.10.472.10">
    <property type="entry name" value="Cyclin-like"/>
    <property type="match status" value="2"/>
</dbReference>
<dbReference type="InterPro" id="IPR039361">
    <property type="entry name" value="Cyclin"/>
</dbReference>
<dbReference type="PROSITE" id="PS00292">
    <property type="entry name" value="CYCLINS"/>
    <property type="match status" value="1"/>
</dbReference>
<dbReference type="EMBL" id="OA883814">
    <property type="protein sequence ID" value="CAD7279761.1"/>
    <property type="molecule type" value="Genomic_DNA"/>
</dbReference>
<evidence type="ECO:0000256" key="5">
    <source>
        <dbReference type="SAM" id="MobiDB-lite"/>
    </source>
</evidence>
<evidence type="ECO:0008006" key="10">
    <source>
        <dbReference type="Google" id="ProtNLM"/>
    </source>
</evidence>
<dbReference type="SUPFAM" id="SSF47954">
    <property type="entry name" value="Cyclin-like"/>
    <property type="match status" value="2"/>
</dbReference>
<dbReference type="OrthoDB" id="5590282at2759"/>
<dbReference type="InterPro" id="IPR013763">
    <property type="entry name" value="Cyclin-like_dom"/>
</dbReference>
<dbReference type="SMART" id="SM01332">
    <property type="entry name" value="Cyclin_C"/>
    <property type="match status" value="1"/>
</dbReference>
<dbReference type="Proteomes" id="UP000678499">
    <property type="component" value="Unassembled WGS sequence"/>
</dbReference>
<proteinExistence type="inferred from homology"/>
<dbReference type="SMART" id="SM00385">
    <property type="entry name" value="CYCLIN"/>
    <property type="match status" value="2"/>
</dbReference>
<protein>
    <recommendedName>
        <fullName evidence="10">Cyclin N-terminal domain-containing protein</fullName>
    </recommendedName>
</protein>
<keyword evidence="9" id="KW-1185">Reference proteome</keyword>
<sequence>MFRNANNASRKFGKEKTNILPVQHNQTKLTRNGGNVKSNSSLHTEVHTAEPKFSIYYDSEVEVHKVKKNHEAKQLGKVLENRENTKQLGKVHEHKENMAINMRSDKTTGAFPKTKNTGLSLRPSQVVGLNFKLTQGSNIPPPKPSRKDKPVVIPPPEEFAFYEDSPKPLSLSAENTPADSLVSEIDRGSSTCGISSQMKGIELSSAGVPSKKLVQVPFGELDISGKKKLSNRRPSTSSHEKDSEEDKENEAAVVTFNVLGDDVSPPVTQDSADSVDGLPTNCFAIPRSSMDKSRVSLHKQQEDDMCKLKEYAEDIFKYLAEQEKNFRPRPMYMHQQPDLAPHMRSMLVDWLVEVAIEYKLSDACLFMAVSYIDRFLSYNKIFRSKLQLLGTTAMFIAAKVEEIYPPESEEFVFITDNTYSKEQLLKMETFILIALDYRMTCVTPYTFFAKFVLDIEAPETVSNLALYLLELAMMEGGDILNYLPSVQAAASVALAAHTLMVGELWKIMFMKTTNYKYADLMPCMSTIKIIWAKAATHDQQAVRQKYLEPKVKAVASIPVCSTFPQDSQ</sequence>
<feature type="region of interest" description="Disordered" evidence="5">
    <location>
        <begin position="225"/>
        <end position="250"/>
    </location>
</feature>
<gene>
    <name evidence="8" type="ORF">NMOB1V02_LOCUS7428</name>
</gene>
<feature type="domain" description="Cyclin-like" evidence="6">
    <location>
        <begin position="446"/>
        <end position="529"/>
    </location>
</feature>
<keyword evidence="3" id="KW-0131">Cell cycle</keyword>
<feature type="region of interest" description="Disordered" evidence="5">
    <location>
        <begin position="25"/>
        <end position="45"/>
    </location>
</feature>
<accession>A0A7R9GG16</accession>
<feature type="domain" description="Cyclin-like" evidence="6">
    <location>
        <begin position="349"/>
        <end position="433"/>
    </location>
</feature>
<evidence type="ECO:0000256" key="2">
    <source>
        <dbReference type="ARBA" id="ARBA00023127"/>
    </source>
</evidence>
<organism evidence="8">
    <name type="scientific">Notodromas monacha</name>
    <dbReference type="NCBI Taxonomy" id="399045"/>
    <lineage>
        <taxon>Eukaryota</taxon>
        <taxon>Metazoa</taxon>
        <taxon>Ecdysozoa</taxon>
        <taxon>Arthropoda</taxon>
        <taxon>Crustacea</taxon>
        <taxon>Oligostraca</taxon>
        <taxon>Ostracoda</taxon>
        <taxon>Podocopa</taxon>
        <taxon>Podocopida</taxon>
        <taxon>Cypridocopina</taxon>
        <taxon>Cypridoidea</taxon>
        <taxon>Cyprididae</taxon>
        <taxon>Notodromas</taxon>
    </lineage>
</organism>
<comment type="similarity">
    <text evidence="4">Belongs to the cyclin family.</text>
</comment>
<evidence type="ECO:0000313" key="8">
    <source>
        <dbReference type="EMBL" id="CAD7279761.1"/>
    </source>
</evidence>
<dbReference type="FunFam" id="1.10.472.10:FF:000001">
    <property type="entry name" value="G2/mitotic-specific cyclin"/>
    <property type="match status" value="1"/>
</dbReference>
<name>A0A7R9GG16_9CRUS</name>
<evidence type="ECO:0000256" key="4">
    <source>
        <dbReference type="RuleBase" id="RU000383"/>
    </source>
</evidence>
<feature type="domain" description="Cyclin C-terminal" evidence="7">
    <location>
        <begin position="442"/>
        <end position="560"/>
    </location>
</feature>
<dbReference type="Pfam" id="PF00134">
    <property type="entry name" value="Cyclin_N"/>
    <property type="match status" value="1"/>
</dbReference>
<reference evidence="8" key="1">
    <citation type="submission" date="2020-11" db="EMBL/GenBank/DDBJ databases">
        <authorList>
            <person name="Tran Van P."/>
        </authorList>
    </citation>
    <scope>NUCLEOTIDE SEQUENCE</scope>
</reference>
<keyword evidence="2 4" id="KW-0195">Cyclin</keyword>
<dbReference type="InterPro" id="IPR006671">
    <property type="entry name" value="Cyclin_N"/>
</dbReference>
<dbReference type="InterPro" id="IPR004367">
    <property type="entry name" value="Cyclin_C-dom"/>
</dbReference>